<dbReference type="CDD" id="cd19481">
    <property type="entry name" value="RecA-like_protease"/>
    <property type="match status" value="1"/>
</dbReference>
<dbReference type="Pfam" id="PF25394">
    <property type="entry name" value="PEX6_vert_N"/>
    <property type="match status" value="1"/>
</dbReference>
<accession>A0A6P8Q6X6</accession>
<dbReference type="Pfam" id="PF00004">
    <property type="entry name" value="AAA"/>
    <property type="match status" value="2"/>
</dbReference>
<dbReference type="GO" id="GO:0005829">
    <property type="term" value="C:cytosol"/>
    <property type="evidence" value="ECO:0007669"/>
    <property type="project" value="TreeGrafter"/>
</dbReference>
<dbReference type="FunFam" id="1.10.8.60:FF:000039">
    <property type="entry name" value="peroxisome biogenesis factor 6"/>
    <property type="match status" value="1"/>
</dbReference>
<comment type="subcellular location">
    <subcellularLocation>
        <location evidence="1">Membrane</location>
    </subcellularLocation>
</comment>
<reference evidence="13" key="1">
    <citation type="submission" date="2025-08" db="UniProtKB">
        <authorList>
            <consortium name="RefSeq"/>
        </authorList>
    </citation>
    <scope>IDENTIFICATION</scope>
</reference>
<dbReference type="GO" id="GO:0016887">
    <property type="term" value="F:ATP hydrolysis activity"/>
    <property type="evidence" value="ECO:0007669"/>
    <property type="project" value="InterPro"/>
</dbReference>
<dbReference type="GO" id="GO:0005778">
    <property type="term" value="C:peroxisomal membrane"/>
    <property type="evidence" value="ECO:0007669"/>
    <property type="project" value="TreeGrafter"/>
</dbReference>
<dbReference type="Gene3D" id="3.40.50.300">
    <property type="entry name" value="P-loop containing nucleotide triphosphate hydrolases"/>
    <property type="match status" value="2"/>
</dbReference>
<dbReference type="InterPro" id="IPR003959">
    <property type="entry name" value="ATPase_AAA_core"/>
</dbReference>
<evidence type="ECO:0000256" key="4">
    <source>
        <dbReference type="ARBA" id="ARBA00022741"/>
    </source>
</evidence>
<evidence type="ECO:0000256" key="8">
    <source>
        <dbReference type="ARBA" id="ARBA00034811"/>
    </source>
</evidence>
<sequence length="993" mass="107185">MAELVLLEPFPAELSPLTALLVAEPTAASGGPLVVALQAPGERGPRLLVSAVLRAAEPGSRRGPELRVSRLFLRRWGLEAGQRVALGAVLRPPALGWALLGARGRRGLRFALSERLAAALRAGPVLARRGEPLALLDDDELLLLESRPALQGLLGPRTRLAVTELGAASPRGAAAALGPRPLVSAFARPPGRAARLRAAAVDAAALLRDGRLREAGGGGRRDRAAAVWVSRRCLLSLGLFHGEWVRLRAGRGLRDGAGPSHLAVLLAAAGESLSSAGEDRALLCHALCFNLCGELEPELELQIERYCGELFMEKNEMKESHSSLSIPPVAKELYIEIVASPTYNIKEDYSEHLYHYFQTPRLVQLGDVLCVPTCELPELLDGISERHFRCPDIFFKVKKIIGLVQVKQCVGYLADTENTILYQVGSTNGYIPSFPSPSGHVFWSSLSPAGLSVTVEEVCSILHPHVQDGGCVLLSGGAILLSGPSGVGKTSVVRAACSRLCLHLYKVDCVNLCKDSNDATEAKLQSTFSQANLYRPCVLLLRNIDLLGRVYDGFGEDPRIISALCQLLLQPSRSHSVLPVLVIGTTCRLIDVAPSVQTAFMHDVKLEAPSEEQRNFLLRALMTSLPLSKDLNLAKLAKRTAGFVLGDLCALLSYTGRAACTRLQNACVATGMSDECEGGLLAAGYPMLSEDFELALNQLHEVHSQAVGAPKIPSVYWQDVGGLQDVKREILDTVQLPLEHPELLSLGLRRSGLLLFGPPGTGKTLLAKAVATECAMTFLSVKGPELINMYVGKSEENVREVFARARAAAPCIIFFDELDSLAPNRGRSGDSGGVMDRVVSQMLSELDGLHSSADVFVIGATNRPDLLDPALLRPGRFDKLLFVGLNDDRESQLRVLKAITRKFKLDPFVSLSSILEKCPQQLTGADLYALCSDAMMSAIKRKMVCLGQGMDTEKSELVLSTEDFLQAAATLQPSLSEHDLLPYRLLQQNFAVR</sequence>
<evidence type="ECO:0000256" key="2">
    <source>
        <dbReference type="ARBA" id="ARBA00006914"/>
    </source>
</evidence>
<dbReference type="InParanoid" id="A0A6P8Q6X6"/>
<dbReference type="InterPro" id="IPR003960">
    <property type="entry name" value="ATPase_AAA_CS"/>
</dbReference>
<evidence type="ECO:0000256" key="3">
    <source>
        <dbReference type="ARBA" id="ARBA00022593"/>
    </source>
</evidence>
<protein>
    <recommendedName>
        <fullName evidence="8">Peroxisomal ATPase PEX6</fullName>
    </recommendedName>
    <alternativeName>
        <fullName evidence="9">Peroxin-6</fullName>
    </alternativeName>
</protein>
<feature type="domain" description="AAA+ ATPase" evidence="11">
    <location>
        <begin position="749"/>
        <end position="887"/>
    </location>
</feature>
<keyword evidence="7" id="KW-0472">Membrane</keyword>
<dbReference type="InterPro" id="IPR057605">
    <property type="entry name" value="PEX6_N"/>
</dbReference>
<dbReference type="GO" id="GO:0016558">
    <property type="term" value="P:protein import into peroxisome matrix"/>
    <property type="evidence" value="ECO:0007669"/>
    <property type="project" value="TreeGrafter"/>
</dbReference>
<dbReference type="PANTHER" id="PTHR23077:SF9">
    <property type="entry name" value="PEROXISOMAL ATPASE PEX6"/>
    <property type="match status" value="1"/>
</dbReference>
<evidence type="ECO:0000313" key="12">
    <source>
        <dbReference type="Proteomes" id="UP000515159"/>
    </source>
</evidence>
<keyword evidence="6" id="KW-0067">ATP-binding</keyword>
<keyword evidence="12" id="KW-1185">Reference proteome</keyword>
<dbReference type="KEGG" id="gsh:117356651"/>
<keyword evidence="3" id="KW-0962">Peroxisome biogenesis</keyword>
<dbReference type="PANTHER" id="PTHR23077">
    <property type="entry name" value="AAA-FAMILY ATPASE"/>
    <property type="match status" value="1"/>
</dbReference>
<keyword evidence="5" id="KW-0378">Hydrolase</keyword>
<dbReference type="FunFam" id="3.40.50.300:FF:000109">
    <property type="entry name" value="Peroxisomal biogenesis factor 6"/>
    <property type="match status" value="1"/>
</dbReference>
<keyword evidence="4" id="KW-0547">Nucleotide-binding</keyword>
<dbReference type="FunFam" id="3.40.50.300:FF:000988">
    <property type="entry name" value="peroxisome biogenesis factor 6"/>
    <property type="match status" value="1"/>
</dbReference>
<dbReference type="AlphaFoldDB" id="A0A6P8Q6X6"/>
<dbReference type="GeneID" id="117356651"/>
<dbReference type="InterPro" id="IPR003593">
    <property type="entry name" value="AAA+_ATPase"/>
</dbReference>
<dbReference type="Proteomes" id="UP000515159">
    <property type="component" value="Chromosome 3"/>
</dbReference>
<evidence type="ECO:0000256" key="10">
    <source>
        <dbReference type="ARBA" id="ARBA00048778"/>
    </source>
</evidence>
<dbReference type="RefSeq" id="XP_033792049.1">
    <property type="nucleotide sequence ID" value="XM_033936158.1"/>
</dbReference>
<organism evidence="12 13">
    <name type="scientific">Geotrypetes seraphini</name>
    <name type="common">Gaboon caecilian</name>
    <name type="synonym">Caecilia seraphini</name>
    <dbReference type="NCBI Taxonomy" id="260995"/>
    <lineage>
        <taxon>Eukaryota</taxon>
        <taxon>Metazoa</taxon>
        <taxon>Chordata</taxon>
        <taxon>Craniata</taxon>
        <taxon>Vertebrata</taxon>
        <taxon>Euteleostomi</taxon>
        <taxon>Amphibia</taxon>
        <taxon>Gymnophiona</taxon>
        <taxon>Geotrypetes</taxon>
    </lineage>
</organism>
<dbReference type="InterPro" id="IPR057604">
    <property type="entry name" value="DPBB_PEX6"/>
</dbReference>
<evidence type="ECO:0000256" key="6">
    <source>
        <dbReference type="ARBA" id="ARBA00022840"/>
    </source>
</evidence>
<name>A0A6P8Q6X6_GEOSA</name>
<dbReference type="InterPro" id="IPR027417">
    <property type="entry name" value="P-loop_NTPase"/>
</dbReference>
<dbReference type="Pfam" id="PF25395">
    <property type="entry name" value="DPBB_PEX6"/>
    <property type="match status" value="1"/>
</dbReference>
<comment type="similarity">
    <text evidence="2">Belongs to the AAA ATPase family.</text>
</comment>
<feature type="domain" description="AAA+ ATPase" evidence="11">
    <location>
        <begin position="475"/>
        <end position="584"/>
    </location>
</feature>
<dbReference type="GO" id="GO:0005524">
    <property type="term" value="F:ATP binding"/>
    <property type="evidence" value="ECO:0007669"/>
    <property type="project" value="UniProtKB-KW"/>
</dbReference>
<dbReference type="FunCoup" id="A0A6P8Q6X6">
    <property type="interactions" value="918"/>
</dbReference>
<proteinExistence type="inferred from homology"/>
<evidence type="ECO:0000259" key="11">
    <source>
        <dbReference type="SMART" id="SM00382"/>
    </source>
</evidence>
<dbReference type="SMART" id="SM00382">
    <property type="entry name" value="AAA"/>
    <property type="match status" value="2"/>
</dbReference>
<dbReference type="Gene3D" id="1.10.8.60">
    <property type="match status" value="2"/>
</dbReference>
<evidence type="ECO:0000256" key="9">
    <source>
        <dbReference type="ARBA" id="ARBA00034920"/>
    </source>
</evidence>
<dbReference type="PROSITE" id="PS00674">
    <property type="entry name" value="AAA"/>
    <property type="match status" value="1"/>
</dbReference>
<gene>
    <name evidence="13" type="primary">PEX6</name>
</gene>
<evidence type="ECO:0000256" key="1">
    <source>
        <dbReference type="ARBA" id="ARBA00004370"/>
    </source>
</evidence>
<evidence type="ECO:0000256" key="7">
    <source>
        <dbReference type="ARBA" id="ARBA00023136"/>
    </source>
</evidence>
<dbReference type="InterPro" id="IPR050168">
    <property type="entry name" value="AAA_ATPase_domain"/>
</dbReference>
<dbReference type="SUPFAM" id="SSF52540">
    <property type="entry name" value="P-loop containing nucleoside triphosphate hydrolases"/>
    <property type="match status" value="2"/>
</dbReference>
<evidence type="ECO:0000313" key="13">
    <source>
        <dbReference type="RefSeq" id="XP_033792049.1"/>
    </source>
</evidence>
<evidence type="ECO:0000256" key="5">
    <source>
        <dbReference type="ARBA" id="ARBA00022801"/>
    </source>
</evidence>
<comment type="catalytic activity">
    <reaction evidence="10">
        <text>ATP + H2O = ADP + phosphate + H(+)</text>
        <dbReference type="Rhea" id="RHEA:13065"/>
        <dbReference type="ChEBI" id="CHEBI:15377"/>
        <dbReference type="ChEBI" id="CHEBI:15378"/>
        <dbReference type="ChEBI" id="CHEBI:30616"/>
        <dbReference type="ChEBI" id="CHEBI:43474"/>
        <dbReference type="ChEBI" id="CHEBI:456216"/>
    </reaction>
    <physiologicalReaction direction="left-to-right" evidence="10">
        <dbReference type="Rhea" id="RHEA:13066"/>
    </physiologicalReaction>
</comment>
<dbReference type="CTD" id="5190"/>
<dbReference type="OrthoDB" id="2187at2759"/>